<dbReference type="Gene3D" id="3.90.380.10">
    <property type="entry name" value="Naphthalene 1,2-dioxygenase Alpha Subunit, Chain A, domain 1"/>
    <property type="match status" value="1"/>
</dbReference>
<evidence type="ECO:0000256" key="3">
    <source>
        <dbReference type="ARBA" id="ARBA00023002"/>
    </source>
</evidence>
<dbReference type="InterPro" id="IPR036922">
    <property type="entry name" value="Rieske_2Fe-2S_sf"/>
</dbReference>
<dbReference type="Proteomes" id="UP000007753">
    <property type="component" value="Chromosome 1"/>
</dbReference>
<dbReference type="SUPFAM" id="SSF55961">
    <property type="entry name" value="Bet v1-like"/>
    <property type="match status" value="1"/>
</dbReference>
<evidence type="ECO:0000259" key="6">
    <source>
        <dbReference type="PROSITE" id="PS51296"/>
    </source>
</evidence>
<gene>
    <name evidence="7" type="ordered locus">SJA_C1-11830</name>
</gene>
<dbReference type="PROSITE" id="PS51296">
    <property type="entry name" value="RIESKE"/>
    <property type="match status" value="1"/>
</dbReference>
<dbReference type="PANTHER" id="PTHR21266">
    <property type="entry name" value="IRON-SULFUR DOMAIN CONTAINING PROTEIN"/>
    <property type="match status" value="1"/>
</dbReference>
<evidence type="ECO:0000256" key="1">
    <source>
        <dbReference type="ARBA" id="ARBA00022714"/>
    </source>
</evidence>
<evidence type="ECO:0000256" key="5">
    <source>
        <dbReference type="ARBA" id="ARBA00023014"/>
    </source>
</evidence>
<dbReference type="InterPro" id="IPR044043">
    <property type="entry name" value="VanA_C_cat"/>
</dbReference>
<dbReference type="PANTHER" id="PTHR21266:SF60">
    <property type="entry name" value="3-KETOSTEROID-9-ALPHA-MONOOXYGENASE, OXYGENASE COMPONENT"/>
    <property type="match status" value="1"/>
</dbReference>
<evidence type="ECO:0000256" key="2">
    <source>
        <dbReference type="ARBA" id="ARBA00022723"/>
    </source>
</evidence>
<dbReference type="Gene3D" id="2.102.10.10">
    <property type="entry name" value="Rieske [2Fe-2S] iron-sulphur domain"/>
    <property type="match status" value="1"/>
</dbReference>
<sequence>MIFNSPIMPARRRGDGRPFLPAPFPGAGPAFRPASAASAGPRGAIWHAACWSPRIRRHGCGDHGKRMIMSASSLYLKRAWYVAALSSEVDATQLFHRRILGMSVLIFRDAQGEAVALQDRCPHRFAPLSMGSRVGDAIACPYHGLRFDAGGHCVHNPHGRGQLPRGQVVRGFPLIERHGFIWIWMAEEAADPALLPDFSPLDRGHANGVGHTYMKLPVDYRLILDNVMDLSHVDYVHGEIITTRGQLSPLIPQVEETENSVSASWDYSQTPPIGIFAPFLPRPEEAARHSIRVTWTAPANIQLSIAAAQDDAPFEQGISQYDLHSCTPGDENETHYFFATRRNHAEEDGDYNAFKTAAMHAAFETEDGPIIAAAQREMGGEDFFDLKPMLLSNDLAAVKVRRRLQRAVELEGAMELEDATPGRTDHAARR</sequence>
<dbReference type="GO" id="GO:0051537">
    <property type="term" value="F:2 iron, 2 sulfur cluster binding"/>
    <property type="evidence" value="ECO:0007669"/>
    <property type="project" value="UniProtKB-KW"/>
</dbReference>
<proteinExistence type="predicted"/>
<dbReference type="EMBL" id="AP010803">
    <property type="protein sequence ID" value="BAI96017.1"/>
    <property type="molecule type" value="Genomic_DNA"/>
</dbReference>
<dbReference type="GO" id="GO:0016491">
    <property type="term" value="F:oxidoreductase activity"/>
    <property type="evidence" value="ECO:0007669"/>
    <property type="project" value="UniProtKB-KW"/>
</dbReference>
<keyword evidence="3" id="KW-0560">Oxidoreductase</keyword>
<protein>
    <submittedName>
        <fullName evidence="7">Putative Rieske protein</fullName>
    </submittedName>
</protein>
<dbReference type="KEGG" id="sjp:SJA_C1-11830"/>
<evidence type="ECO:0000256" key="4">
    <source>
        <dbReference type="ARBA" id="ARBA00023004"/>
    </source>
</evidence>
<dbReference type="Pfam" id="PF19112">
    <property type="entry name" value="VanA_C"/>
    <property type="match status" value="1"/>
</dbReference>
<dbReference type="eggNOG" id="COG4638">
    <property type="taxonomic scope" value="Bacteria"/>
</dbReference>
<dbReference type="AlphaFoldDB" id="D4Z085"/>
<keyword evidence="5" id="KW-0411">Iron-sulfur</keyword>
<dbReference type="Pfam" id="PF00355">
    <property type="entry name" value="Rieske"/>
    <property type="match status" value="1"/>
</dbReference>
<dbReference type="HOGENOM" id="CLU_039484_0_0_5"/>
<keyword evidence="1" id="KW-0001">2Fe-2S</keyword>
<feature type="domain" description="Rieske" evidence="6">
    <location>
        <begin position="80"/>
        <end position="183"/>
    </location>
</feature>
<organism evidence="7 8">
    <name type="scientific">Sphingobium indicum (strain DSM 16413 / CCM 7287 / MTCC 6362 / UT26 / NBRC 101211 / UT26S)</name>
    <name type="common">Sphingobium japonicum</name>
    <dbReference type="NCBI Taxonomy" id="452662"/>
    <lineage>
        <taxon>Bacteria</taxon>
        <taxon>Pseudomonadati</taxon>
        <taxon>Pseudomonadota</taxon>
        <taxon>Alphaproteobacteria</taxon>
        <taxon>Sphingomonadales</taxon>
        <taxon>Sphingomonadaceae</taxon>
        <taxon>Sphingobium</taxon>
    </lineage>
</organism>
<dbReference type="SUPFAM" id="SSF50022">
    <property type="entry name" value="ISP domain"/>
    <property type="match status" value="1"/>
</dbReference>
<evidence type="ECO:0000313" key="8">
    <source>
        <dbReference type="Proteomes" id="UP000007753"/>
    </source>
</evidence>
<dbReference type="InterPro" id="IPR050584">
    <property type="entry name" value="Cholesterol_7-desaturase"/>
</dbReference>
<dbReference type="GO" id="GO:0046872">
    <property type="term" value="F:metal ion binding"/>
    <property type="evidence" value="ECO:0007669"/>
    <property type="project" value="UniProtKB-KW"/>
</dbReference>
<reference evidence="7 8" key="1">
    <citation type="journal article" date="2010" name="J. Bacteriol.">
        <title>Complete genome sequence of the representative gamma-hexachlorocyclohexane-degrading bacterium Sphingobium japonicum UT26.</title>
        <authorList>
            <person name="Nagata Y."/>
            <person name="Ohtsubo Y."/>
            <person name="Endo R."/>
            <person name="Ichikawa N."/>
            <person name="Ankai A."/>
            <person name="Oguchi A."/>
            <person name="Fukui S."/>
            <person name="Fujita N."/>
            <person name="Tsuda M."/>
        </authorList>
    </citation>
    <scope>NUCLEOTIDE SEQUENCE [LARGE SCALE GENOMIC DNA]</scope>
    <source>
        <strain evidence="8">DSM 16413 / CCM 7287 / MTCC 6362 / UT26 / NBRC 101211 / UT26S</strain>
    </source>
</reference>
<name>D4Z085_SPHIU</name>
<keyword evidence="8" id="KW-1185">Reference proteome</keyword>
<keyword evidence="4" id="KW-0408">Iron</keyword>
<accession>D4Z085</accession>
<keyword evidence="2" id="KW-0479">Metal-binding</keyword>
<evidence type="ECO:0000313" key="7">
    <source>
        <dbReference type="EMBL" id="BAI96017.1"/>
    </source>
</evidence>
<dbReference type="InterPro" id="IPR017941">
    <property type="entry name" value="Rieske_2Fe-2S"/>
</dbReference>
<dbReference type="STRING" id="452662.SJA_C1-11830"/>